<dbReference type="RefSeq" id="XP_001595717.1">
    <property type="nucleotide sequence ID" value="XM_001595667.1"/>
</dbReference>
<keyword evidence="3" id="KW-1185">Reference proteome</keyword>
<feature type="compositionally biased region" description="Basic and acidic residues" evidence="1">
    <location>
        <begin position="40"/>
        <end position="63"/>
    </location>
</feature>
<dbReference type="HOGENOM" id="CLU_2741565_0_0_1"/>
<evidence type="ECO:0000313" key="3">
    <source>
        <dbReference type="Proteomes" id="UP000001312"/>
    </source>
</evidence>
<accession>A7EER6</accession>
<dbReference type="AlphaFoldDB" id="A7EER6"/>
<dbReference type="GeneID" id="5491844"/>
<gene>
    <name evidence="2" type="ORF">SS1G_03806</name>
</gene>
<name>A7EER6_SCLS1</name>
<feature type="region of interest" description="Disordered" evidence="1">
    <location>
        <begin position="35"/>
        <end position="71"/>
    </location>
</feature>
<sequence>MEPKAQITLLPTQPPFKPGCQSSKRFHDKLGTCPVAQEARNSKKSLESTMRLDRKSKTNEDIRQSLTRLQR</sequence>
<organism evidence="2 3">
    <name type="scientific">Sclerotinia sclerotiorum (strain ATCC 18683 / 1980 / Ss-1)</name>
    <name type="common">White mold</name>
    <name type="synonym">Whetzelinia sclerotiorum</name>
    <dbReference type="NCBI Taxonomy" id="665079"/>
    <lineage>
        <taxon>Eukaryota</taxon>
        <taxon>Fungi</taxon>
        <taxon>Dikarya</taxon>
        <taxon>Ascomycota</taxon>
        <taxon>Pezizomycotina</taxon>
        <taxon>Leotiomycetes</taxon>
        <taxon>Helotiales</taxon>
        <taxon>Sclerotiniaceae</taxon>
        <taxon>Sclerotinia</taxon>
    </lineage>
</organism>
<protein>
    <submittedName>
        <fullName evidence="2">Uncharacterized protein</fullName>
    </submittedName>
</protein>
<proteinExistence type="predicted"/>
<dbReference type="InParanoid" id="A7EER6"/>
<dbReference type="Proteomes" id="UP000001312">
    <property type="component" value="Unassembled WGS sequence"/>
</dbReference>
<evidence type="ECO:0000313" key="2">
    <source>
        <dbReference type="EMBL" id="EDO01332.1"/>
    </source>
</evidence>
<evidence type="ECO:0000256" key="1">
    <source>
        <dbReference type="SAM" id="MobiDB-lite"/>
    </source>
</evidence>
<reference evidence="3" key="1">
    <citation type="journal article" date="2011" name="PLoS Genet.">
        <title>Genomic analysis of the necrotrophic fungal pathogens Sclerotinia sclerotiorum and Botrytis cinerea.</title>
        <authorList>
            <person name="Amselem J."/>
            <person name="Cuomo C.A."/>
            <person name="van Kan J.A."/>
            <person name="Viaud M."/>
            <person name="Benito E.P."/>
            <person name="Couloux A."/>
            <person name="Coutinho P.M."/>
            <person name="de Vries R.P."/>
            <person name="Dyer P.S."/>
            <person name="Fillinger S."/>
            <person name="Fournier E."/>
            <person name="Gout L."/>
            <person name="Hahn M."/>
            <person name="Kohn L."/>
            <person name="Lapalu N."/>
            <person name="Plummer K.M."/>
            <person name="Pradier J.M."/>
            <person name="Quevillon E."/>
            <person name="Sharon A."/>
            <person name="Simon A."/>
            <person name="ten Have A."/>
            <person name="Tudzynski B."/>
            <person name="Tudzynski P."/>
            <person name="Wincker P."/>
            <person name="Andrew M."/>
            <person name="Anthouard V."/>
            <person name="Beever R.E."/>
            <person name="Beffa R."/>
            <person name="Benoit I."/>
            <person name="Bouzid O."/>
            <person name="Brault B."/>
            <person name="Chen Z."/>
            <person name="Choquer M."/>
            <person name="Collemare J."/>
            <person name="Cotton P."/>
            <person name="Danchin E.G."/>
            <person name="Da Silva C."/>
            <person name="Gautier A."/>
            <person name="Giraud C."/>
            <person name="Giraud T."/>
            <person name="Gonzalez C."/>
            <person name="Grossetete S."/>
            <person name="Guldener U."/>
            <person name="Henrissat B."/>
            <person name="Howlett B.J."/>
            <person name="Kodira C."/>
            <person name="Kretschmer M."/>
            <person name="Lappartient A."/>
            <person name="Leroch M."/>
            <person name="Levis C."/>
            <person name="Mauceli E."/>
            <person name="Neuveglise C."/>
            <person name="Oeser B."/>
            <person name="Pearson M."/>
            <person name="Poulain J."/>
            <person name="Poussereau N."/>
            <person name="Quesneville H."/>
            <person name="Rascle C."/>
            <person name="Schumacher J."/>
            <person name="Segurens B."/>
            <person name="Sexton A."/>
            <person name="Silva E."/>
            <person name="Sirven C."/>
            <person name="Soanes D.M."/>
            <person name="Talbot N.J."/>
            <person name="Templeton M."/>
            <person name="Yandava C."/>
            <person name="Yarden O."/>
            <person name="Zeng Q."/>
            <person name="Rollins J.A."/>
            <person name="Lebrun M.H."/>
            <person name="Dickman M."/>
        </authorList>
    </citation>
    <scope>NUCLEOTIDE SEQUENCE [LARGE SCALE GENOMIC DNA]</scope>
    <source>
        <strain evidence="3">ATCC 18683 / 1980 / Ss-1</strain>
    </source>
</reference>
<dbReference type="EMBL" id="CH476624">
    <property type="protein sequence ID" value="EDO01332.1"/>
    <property type="molecule type" value="Genomic_DNA"/>
</dbReference>
<dbReference type="KEGG" id="ssl:SS1G_03806"/>